<dbReference type="GO" id="GO:0032007">
    <property type="term" value="P:negative regulation of TOR signaling"/>
    <property type="evidence" value="ECO:0007669"/>
    <property type="project" value="TreeGrafter"/>
</dbReference>
<feature type="compositionally biased region" description="Low complexity" evidence="2">
    <location>
        <begin position="1012"/>
        <end position="1022"/>
    </location>
</feature>
<feature type="compositionally biased region" description="Low complexity" evidence="2">
    <location>
        <begin position="518"/>
        <end position="538"/>
    </location>
</feature>
<sequence length="1083" mass="121246">MSSGSLKDVVKLLNKTFAEPRVPLPLPDEIIHTIETYLESHSTIDDHDSQRLQDELLNVYQKYVPDALEKHGAFVNVLRHLRPVITGEKRLEEWWTLVIRPTIDAVGHKRDTIEDAREFLLGILVFDEDEDPTGEHARISAHFTQRLIDAYLARTRIPFSDGAVISPEDDFIAHELETVLVTFGRRKPKEFLLAVDNIFVRPQYRAQALGLLSSFVRLQPPHLHLVLQTPLIDHLHKCLLLDESSTVVDLAVTILIMFLPHITSSLVAHLPTLFLIYSRLLCWDELQMSFDSEKTEASSEKEELGQGGEEPATTETMNWKVLDQHFDNIESSNPRVDYLFTFLYGLFPLNLMAFIRKPRKYLKSVQYVGADELDLRQDMIRSRTEPHRRVHLVHPNFYLTTAEDELNDNRWVKSDAADIVTECLNLCSTVSASLNDPSPPGPPGPPPTGKLPPIPKSKPRRDIASFDPSPTTDDETTLNNDISPSDMRSNYSWRNTQSTALTSRSSQGLPDLPRLPRSSRASSSHGASRSSRGTSPGSRSRDLVPESPALRPQLPSHPSTEIPAIDVSKRSSASKDASTTSPRLESFAQALSAAQFPVPPARSPPPSLKVASLQRENMLLRNDLNFERYLKQQHLSHIGQLQRKHIREATVEAETQNLLNTNRTLKAKLTKASEQYAQLKRETTTSRSQSKKFESDLTLKVRSYREEEKQWQSEGENLRQECATLKKDCENLRRLLVESEQREFNMQNQMQMRNADLEELNTLKAEVENLQTKLHDFEIRELHFEKSEEDRDSLQSEVQSLKMMLNSKEAERERTRRSYEIKIKDLEAKLDSPRPGSQVAQGAQLPASVQQMLDSALAASQSRFNQLKKAHTKLLHKYTELEMHCQELEASSDVLGTPYISPHGSKGSHDFDPPSGSSNGLSPSSSVSRRPHAFSESLLAEVDEIFGENASQSSAGTQLPLQGAREPPSRFDSLSNRNQAMERAREKEAELAAGYERNLSGFLSYNPTAPLSSSSARSTGSGDSKGSGGTVIPKEKVGAKSDMRIYGRGGAQNIGKSKTGSKAGSSDPKTAKSGGFRGIRGIM</sequence>
<dbReference type="PANTHER" id="PTHR15154">
    <property type="entry name" value="HAMARTIN"/>
    <property type="match status" value="1"/>
</dbReference>
<accession>A0A9P4IPJ9</accession>
<proteinExistence type="predicted"/>
<dbReference type="Pfam" id="PF04388">
    <property type="entry name" value="Hamartin"/>
    <property type="match status" value="1"/>
</dbReference>
<feature type="compositionally biased region" description="Polar residues" evidence="2">
    <location>
        <begin position="950"/>
        <end position="960"/>
    </location>
</feature>
<dbReference type="EMBL" id="ML978122">
    <property type="protein sequence ID" value="KAF2103324.1"/>
    <property type="molecule type" value="Genomic_DNA"/>
</dbReference>
<feature type="compositionally biased region" description="Polar residues" evidence="2">
    <location>
        <begin position="570"/>
        <end position="583"/>
    </location>
</feature>
<dbReference type="OrthoDB" id="6022054at2759"/>
<dbReference type="AlphaFoldDB" id="A0A9P4IPJ9"/>
<feature type="region of interest" description="Disordered" evidence="2">
    <location>
        <begin position="950"/>
        <end position="974"/>
    </location>
</feature>
<organism evidence="3 4">
    <name type="scientific">Rhizodiscina lignyota</name>
    <dbReference type="NCBI Taxonomy" id="1504668"/>
    <lineage>
        <taxon>Eukaryota</taxon>
        <taxon>Fungi</taxon>
        <taxon>Dikarya</taxon>
        <taxon>Ascomycota</taxon>
        <taxon>Pezizomycotina</taxon>
        <taxon>Dothideomycetes</taxon>
        <taxon>Pleosporomycetidae</taxon>
        <taxon>Aulographales</taxon>
        <taxon>Rhizodiscinaceae</taxon>
        <taxon>Rhizodiscina</taxon>
    </lineage>
</organism>
<dbReference type="InterPro" id="IPR007483">
    <property type="entry name" value="Hamartin"/>
</dbReference>
<dbReference type="PANTHER" id="PTHR15154:SF2">
    <property type="entry name" value="HAMARTIN"/>
    <property type="match status" value="1"/>
</dbReference>
<feature type="region of interest" description="Disordered" evidence="2">
    <location>
        <begin position="434"/>
        <end position="583"/>
    </location>
</feature>
<evidence type="ECO:0000256" key="1">
    <source>
        <dbReference type="SAM" id="Coils"/>
    </source>
</evidence>
<comment type="caution">
    <text evidence="3">The sequence shown here is derived from an EMBL/GenBank/DDBJ whole genome shotgun (WGS) entry which is preliminary data.</text>
</comment>
<keyword evidence="4" id="KW-1185">Reference proteome</keyword>
<evidence type="ECO:0000313" key="3">
    <source>
        <dbReference type="EMBL" id="KAF2103324.1"/>
    </source>
</evidence>
<protein>
    <recommendedName>
        <fullName evidence="5">Hamartin</fullName>
    </recommendedName>
</protein>
<feature type="coiled-coil region" evidence="1">
    <location>
        <begin position="655"/>
        <end position="829"/>
    </location>
</feature>
<reference evidence="3" key="1">
    <citation type="journal article" date="2020" name="Stud. Mycol.">
        <title>101 Dothideomycetes genomes: a test case for predicting lifestyles and emergence of pathogens.</title>
        <authorList>
            <person name="Haridas S."/>
            <person name="Albert R."/>
            <person name="Binder M."/>
            <person name="Bloem J."/>
            <person name="Labutti K."/>
            <person name="Salamov A."/>
            <person name="Andreopoulos B."/>
            <person name="Baker S."/>
            <person name="Barry K."/>
            <person name="Bills G."/>
            <person name="Bluhm B."/>
            <person name="Cannon C."/>
            <person name="Castanera R."/>
            <person name="Culley D."/>
            <person name="Daum C."/>
            <person name="Ezra D."/>
            <person name="Gonzalez J."/>
            <person name="Henrissat B."/>
            <person name="Kuo A."/>
            <person name="Liang C."/>
            <person name="Lipzen A."/>
            <person name="Lutzoni F."/>
            <person name="Magnuson J."/>
            <person name="Mondo S."/>
            <person name="Nolan M."/>
            <person name="Ohm R."/>
            <person name="Pangilinan J."/>
            <person name="Park H.-J."/>
            <person name="Ramirez L."/>
            <person name="Alfaro M."/>
            <person name="Sun H."/>
            <person name="Tritt A."/>
            <person name="Yoshinaga Y."/>
            <person name="Zwiers L.-H."/>
            <person name="Turgeon B."/>
            <person name="Goodwin S."/>
            <person name="Spatafora J."/>
            <person name="Crous P."/>
            <person name="Grigoriev I."/>
        </authorList>
    </citation>
    <scope>NUCLEOTIDE SEQUENCE</scope>
    <source>
        <strain evidence="3">CBS 133067</strain>
    </source>
</reference>
<feature type="compositionally biased region" description="Low complexity" evidence="2">
    <location>
        <begin position="1055"/>
        <end position="1066"/>
    </location>
</feature>
<dbReference type="Proteomes" id="UP000799772">
    <property type="component" value="Unassembled WGS sequence"/>
</dbReference>
<evidence type="ECO:0008006" key="5">
    <source>
        <dbReference type="Google" id="ProtNLM"/>
    </source>
</evidence>
<name>A0A9P4IPJ9_9PEZI</name>
<evidence type="ECO:0000256" key="2">
    <source>
        <dbReference type="SAM" id="MobiDB-lite"/>
    </source>
</evidence>
<feature type="compositionally biased region" description="Basic and acidic residues" evidence="2">
    <location>
        <begin position="1033"/>
        <end position="1045"/>
    </location>
</feature>
<dbReference type="GO" id="GO:0033596">
    <property type="term" value="C:TSC1-TSC2 complex"/>
    <property type="evidence" value="ECO:0007669"/>
    <property type="project" value="TreeGrafter"/>
</dbReference>
<keyword evidence="1" id="KW-0175">Coiled coil</keyword>
<feature type="compositionally biased region" description="Low complexity" evidence="2">
    <location>
        <begin position="913"/>
        <end position="928"/>
    </location>
</feature>
<dbReference type="GO" id="GO:0051726">
    <property type="term" value="P:regulation of cell cycle"/>
    <property type="evidence" value="ECO:0007669"/>
    <property type="project" value="TreeGrafter"/>
</dbReference>
<feature type="region of interest" description="Disordered" evidence="2">
    <location>
        <begin position="1010"/>
        <end position="1083"/>
    </location>
</feature>
<gene>
    <name evidence="3" type="ORF">NA57DRAFT_52850</name>
</gene>
<feature type="compositionally biased region" description="Polar residues" evidence="2">
    <location>
        <begin position="477"/>
        <end position="508"/>
    </location>
</feature>
<evidence type="ECO:0000313" key="4">
    <source>
        <dbReference type="Proteomes" id="UP000799772"/>
    </source>
</evidence>
<feature type="compositionally biased region" description="Pro residues" evidence="2">
    <location>
        <begin position="437"/>
        <end position="456"/>
    </location>
</feature>
<feature type="region of interest" description="Disordered" evidence="2">
    <location>
        <begin position="896"/>
        <end position="932"/>
    </location>
</feature>